<dbReference type="PROSITE" id="PS50089">
    <property type="entry name" value="ZF_RING_2"/>
    <property type="match status" value="1"/>
</dbReference>
<dbReference type="SUPFAM" id="SSF57850">
    <property type="entry name" value="RING/U-box"/>
    <property type="match status" value="1"/>
</dbReference>
<dbReference type="InterPro" id="IPR001841">
    <property type="entry name" value="Znf_RING"/>
</dbReference>
<protein>
    <recommendedName>
        <fullName evidence="2">RING-type domain-containing protein</fullName>
    </recommendedName>
</protein>
<dbReference type="CDD" id="cd16449">
    <property type="entry name" value="RING-HC"/>
    <property type="match status" value="1"/>
</dbReference>
<evidence type="ECO:0000259" key="2">
    <source>
        <dbReference type="PROSITE" id="PS50089"/>
    </source>
</evidence>
<proteinExistence type="predicted"/>
<accession>A0A1J3FHU1</accession>
<dbReference type="EMBL" id="GEVK01009730">
    <property type="protein sequence ID" value="JAU43102.1"/>
    <property type="molecule type" value="Transcribed_RNA"/>
</dbReference>
<sequence>MIQMDGGDRLRVTLLDRMSTVETSRSSLTGLTLEAILMADKNVTSPQPPQIAPPPASRNNSNRTLLDVMQREHRHDQSPRDKTAWKSFREKLRLKRNGTVWISSNPIPSSDTPILDRDNDRHRLGFLFSNSGNAGGDSPPVSDFNGATAEGRIRLGAVLAEERALSAREEETSAGTTEIQPARMSLMELLEENEGQMSFVSVADGEEEDRGGVAAAAAEEMTAAAVAEISCCVCMVRSKGAAFIPCGHTFCRLCSRELWVQRGNCPLCNTAILEILDLF</sequence>
<keyword evidence="1" id="KW-0479">Metal-binding</keyword>
<dbReference type="GO" id="GO:0008270">
    <property type="term" value="F:zinc ion binding"/>
    <property type="evidence" value="ECO:0007669"/>
    <property type="project" value="UniProtKB-KW"/>
</dbReference>
<organism evidence="3">
    <name type="scientific">Noccaea caerulescens</name>
    <name type="common">Alpine penny-cress</name>
    <name type="synonym">Thlaspi caerulescens</name>
    <dbReference type="NCBI Taxonomy" id="107243"/>
    <lineage>
        <taxon>Eukaryota</taxon>
        <taxon>Viridiplantae</taxon>
        <taxon>Streptophyta</taxon>
        <taxon>Embryophyta</taxon>
        <taxon>Tracheophyta</taxon>
        <taxon>Spermatophyta</taxon>
        <taxon>Magnoliopsida</taxon>
        <taxon>eudicotyledons</taxon>
        <taxon>Gunneridae</taxon>
        <taxon>Pentapetalae</taxon>
        <taxon>rosids</taxon>
        <taxon>malvids</taxon>
        <taxon>Brassicales</taxon>
        <taxon>Brassicaceae</taxon>
        <taxon>Coluteocarpeae</taxon>
        <taxon>Noccaea</taxon>
    </lineage>
</organism>
<evidence type="ECO:0000313" key="3">
    <source>
        <dbReference type="EMBL" id="JAU43102.1"/>
    </source>
</evidence>
<dbReference type="Gene3D" id="3.30.40.10">
    <property type="entry name" value="Zinc/RING finger domain, C3HC4 (zinc finger)"/>
    <property type="match status" value="1"/>
</dbReference>
<feature type="domain" description="RING-type" evidence="2">
    <location>
        <begin position="231"/>
        <end position="269"/>
    </location>
</feature>
<dbReference type="AlphaFoldDB" id="A0A1J3FHU1"/>
<name>A0A1J3FHU1_NOCCA</name>
<dbReference type="InterPro" id="IPR013083">
    <property type="entry name" value="Znf_RING/FYVE/PHD"/>
</dbReference>
<reference evidence="3" key="1">
    <citation type="submission" date="2016-07" db="EMBL/GenBank/DDBJ databases">
        <title>De novo transcriptome assembly of four accessions of the metal hyperaccumulator plant Noccaea caerulescens.</title>
        <authorList>
            <person name="Blande D."/>
            <person name="Halimaa P."/>
            <person name="Tervahauta A.I."/>
            <person name="Aarts M.G."/>
            <person name="Karenlampi S.O."/>
        </authorList>
    </citation>
    <scope>NUCLEOTIDE SEQUENCE</scope>
</reference>
<evidence type="ECO:0000256" key="1">
    <source>
        <dbReference type="PROSITE-ProRule" id="PRU00175"/>
    </source>
</evidence>
<dbReference type="PANTHER" id="PTHR46629">
    <property type="entry name" value="OS01G0917900 PROTEIN"/>
    <property type="match status" value="1"/>
</dbReference>
<gene>
    <name evidence="3" type="ORF">LC_TR2899_c0_g1_i1_g.11559</name>
</gene>
<keyword evidence="1" id="KW-0863">Zinc-finger</keyword>
<dbReference type="SMART" id="SM00184">
    <property type="entry name" value="RING"/>
    <property type="match status" value="1"/>
</dbReference>
<dbReference type="Pfam" id="PF13920">
    <property type="entry name" value="zf-C3HC4_3"/>
    <property type="match status" value="1"/>
</dbReference>
<keyword evidence="1" id="KW-0862">Zinc</keyword>